<accession>A0A401LG88</accession>
<keyword evidence="2" id="KW-1185">Reference proteome</keyword>
<reference evidence="1 2" key="1">
    <citation type="submission" date="2018-10" db="EMBL/GenBank/DDBJ databases">
        <title>Draft Genome Sequence of Anaerotignum sp. KCTC 15736.</title>
        <authorList>
            <person name="Choi S.H."/>
            <person name="Kim J.S."/>
            <person name="Kang S.W."/>
            <person name="Lee J.S."/>
            <person name="Park S.H."/>
        </authorList>
    </citation>
    <scope>NUCLEOTIDE SEQUENCE [LARGE SCALE GENOMIC DNA]</scope>
    <source>
        <strain evidence="1 2">KCTC 15736</strain>
    </source>
</reference>
<dbReference type="AlphaFoldDB" id="A0A401LG88"/>
<dbReference type="Proteomes" id="UP000287361">
    <property type="component" value="Unassembled WGS sequence"/>
</dbReference>
<dbReference type="EMBL" id="BHVZ01000014">
    <property type="protein sequence ID" value="GCB30539.1"/>
    <property type="molecule type" value="Genomic_DNA"/>
</dbReference>
<evidence type="ECO:0000313" key="1">
    <source>
        <dbReference type="EMBL" id="GCB30539.1"/>
    </source>
</evidence>
<evidence type="ECO:0000313" key="2">
    <source>
        <dbReference type="Proteomes" id="UP000287361"/>
    </source>
</evidence>
<name>A0A401LG88_9FIRM</name>
<organism evidence="1 2">
    <name type="scientific">Anaerotignum faecicola</name>
    <dbReference type="NCBI Taxonomy" id="2358141"/>
    <lineage>
        <taxon>Bacteria</taxon>
        <taxon>Bacillati</taxon>
        <taxon>Bacillota</taxon>
        <taxon>Clostridia</taxon>
        <taxon>Lachnospirales</taxon>
        <taxon>Anaerotignaceae</taxon>
        <taxon>Anaerotignum</taxon>
    </lineage>
</organism>
<proteinExistence type="predicted"/>
<protein>
    <submittedName>
        <fullName evidence="1">Uncharacterized protein</fullName>
    </submittedName>
</protein>
<gene>
    <name evidence="1" type="ORF">KGMB03357_22000</name>
</gene>
<comment type="caution">
    <text evidence="1">The sequence shown here is derived from an EMBL/GenBank/DDBJ whole genome shotgun (WGS) entry which is preliminary data.</text>
</comment>
<sequence>MKNEKQESPAAEILWLRGLRAFVAENSTERLLAEADALDAARAEAEADKQTLFLRTLALIEKGEKADFYSRVLQYAELKEREEKGGAEKAIRRHWGELQQMERGIKRRYEKLREGCR</sequence>